<keyword evidence="1" id="KW-0812">Transmembrane</keyword>
<dbReference type="Gene3D" id="3.40.50.620">
    <property type="entry name" value="HUPs"/>
    <property type="match status" value="1"/>
</dbReference>
<feature type="transmembrane region" description="Helical" evidence="1">
    <location>
        <begin position="112"/>
        <end position="135"/>
    </location>
</feature>
<feature type="transmembrane region" description="Helical" evidence="1">
    <location>
        <begin position="344"/>
        <end position="364"/>
    </location>
</feature>
<evidence type="ECO:0000256" key="1">
    <source>
        <dbReference type="SAM" id="Phobius"/>
    </source>
</evidence>
<dbReference type="RefSeq" id="WP_003611815.1">
    <property type="nucleotide sequence ID" value="NZ_BJLO01000021.1"/>
</dbReference>
<dbReference type="AlphaFoldDB" id="A0A061C9S3"/>
<feature type="transmembrane region" description="Helical" evidence="1">
    <location>
        <begin position="17"/>
        <end position="37"/>
    </location>
</feature>
<evidence type="ECO:0000259" key="2">
    <source>
        <dbReference type="Pfam" id="PF02698"/>
    </source>
</evidence>
<feature type="transmembrane region" description="Helical" evidence="1">
    <location>
        <begin position="77"/>
        <end position="100"/>
    </location>
</feature>
<dbReference type="GO" id="GO:0005886">
    <property type="term" value="C:plasma membrane"/>
    <property type="evidence" value="ECO:0007669"/>
    <property type="project" value="TreeGrafter"/>
</dbReference>
<dbReference type="Pfam" id="PF02698">
    <property type="entry name" value="DUF218"/>
    <property type="match status" value="1"/>
</dbReference>
<gene>
    <name evidence="3" type="ORF">DQL93_00445</name>
</gene>
<dbReference type="InterPro" id="IPR051599">
    <property type="entry name" value="Cell_Envelope_Assoc"/>
</dbReference>
<accession>A0A061C9S3</accession>
<dbReference type="GO" id="GO:0000270">
    <property type="term" value="P:peptidoglycan metabolic process"/>
    <property type="evidence" value="ECO:0007669"/>
    <property type="project" value="TreeGrafter"/>
</dbReference>
<dbReference type="GO" id="GO:0043164">
    <property type="term" value="P:Gram-negative-bacterium-type cell wall biogenesis"/>
    <property type="evidence" value="ECO:0007669"/>
    <property type="project" value="TreeGrafter"/>
</dbReference>
<dbReference type="PANTHER" id="PTHR30336">
    <property type="entry name" value="INNER MEMBRANE PROTEIN, PROBABLE PERMEASE"/>
    <property type="match status" value="1"/>
</dbReference>
<proteinExistence type="predicted"/>
<reference evidence="3" key="1">
    <citation type="submission" date="2018-07" db="EMBL/GenBank/DDBJ databases">
        <authorList>
            <person name="Somerville V."/>
        </authorList>
    </citation>
    <scope>NUCLEOTIDE SEQUENCE</scope>
    <source>
        <strain evidence="3">NWC_2_2</strain>
    </source>
</reference>
<dbReference type="OrthoDB" id="9782395at2"/>
<feature type="transmembrane region" description="Helical" evidence="1">
    <location>
        <begin position="155"/>
        <end position="176"/>
    </location>
</feature>
<evidence type="ECO:0000313" key="3">
    <source>
        <dbReference type="EMBL" id="AZA15308.1"/>
    </source>
</evidence>
<name>A0A061C9S3_LACDL</name>
<dbReference type="PANTHER" id="PTHR30336:SF18">
    <property type="entry name" value="MEMBRANE PROTEIN"/>
    <property type="match status" value="1"/>
</dbReference>
<dbReference type="InterPro" id="IPR014729">
    <property type="entry name" value="Rossmann-like_a/b/a_fold"/>
</dbReference>
<dbReference type="InterPro" id="IPR003848">
    <property type="entry name" value="DUF218"/>
</dbReference>
<feature type="transmembrane region" description="Helical" evidence="1">
    <location>
        <begin position="44"/>
        <end position="65"/>
    </location>
</feature>
<feature type="domain" description="DUF218" evidence="2">
    <location>
        <begin position="184"/>
        <end position="332"/>
    </location>
</feature>
<organism evidence="3">
    <name type="scientific">Lactobacillus delbrueckii subsp. lactis</name>
    <dbReference type="NCBI Taxonomy" id="29397"/>
    <lineage>
        <taxon>Bacteria</taxon>
        <taxon>Bacillati</taxon>
        <taxon>Bacillota</taxon>
        <taxon>Bacilli</taxon>
        <taxon>Lactobacillales</taxon>
        <taxon>Lactobacillaceae</taxon>
        <taxon>Lactobacillus</taxon>
    </lineage>
</organism>
<dbReference type="CDD" id="cd06259">
    <property type="entry name" value="YdcF-like"/>
    <property type="match status" value="1"/>
</dbReference>
<protein>
    <submittedName>
        <fullName evidence="3">YdcF family protein</fullName>
    </submittedName>
</protein>
<keyword evidence="1" id="KW-0472">Membrane</keyword>
<keyword evidence="1" id="KW-1133">Transmembrane helix</keyword>
<sequence>MPSGLNTLLFLFSQNRAFSYFTILVAIAAVTFIFSWLSDPRRLINGVFFTFFIASLGAWFTFLVYATNLPSFRKVYLWALAILAVTVAVIVSFSWILLLWNSYVVLKHESHTLPNLLTLILAGAMLGLWVFIFIGHFTRSTPTGLRLILDIFPTVAVYLAAVMYNFLVNLLLYQIVPRRYQQNYLIVLGAGLIHGDQISNIQAARINRAIQFAYHQQEKGQPLPKFIMSGGQGPNEKISEAAAMAAYAIKRGVPKELILLEDQSRNTEQNMEFSQIVAYNDYGNDNFKACFFTSNYHVFRSAIYAKRAGLDANGIGSYTRPYYLPNAVLREFAGMFVMNRLRHFTVMALIVAGYIALAICKLLNVF</sequence>
<dbReference type="EMBL" id="CP031023">
    <property type="protein sequence ID" value="AZA15308.1"/>
    <property type="molecule type" value="Genomic_DNA"/>
</dbReference>